<feature type="domain" description="SLC26A/SulP transporter" evidence="6">
    <location>
        <begin position="8"/>
        <end position="171"/>
    </location>
</feature>
<dbReference type="Pfam" id="PF00916">
    <property type="entry name" value="Sulfate_transp"/>
    <property type="match status" value="1"/>
</dbReference>
<dbReference type="Proteomes" id="UP000297608">
    <property type="component" value="Unassembled WGS sequence"/>
</dbReference>
<keyword evidence="3 5" id="KW-1133">Transmembrane helix</keyword>
<organism evidence="7 8">
    <name type="scientific">Cryobacterium algoricola</name>
    <dbReference type="NCBI Taxonomy" id="1259183"/>
    <lineage>
        <taxon>Bacteria</taxon>
        <taxon>Bacillati</taxon>
        <taxon>Actinomycetota</taxon>
        <taxon>Actinomycetes</taxon>
        <taxon>Micrococcales</taxon>
        <taxon>Microbacteriaceae</taxon>
        <taxon>Cryobacterium</taxon>
    </lineage>
</organism>
<evidence type="ECO:0000256" key="5">
    <source>
        <dbReference type="SAM" id="Phobius"/>
    </source>
</evidence>
<evidence type="ECO:0000256" key="4">
    <source>
        <dbReference type="ARBA" id="ARBA00023136"/>
    </source>
</evidence>
<protein>
    <submittedName>
        <fullName evidence="7">SulP family inorganic anion transporter</fullName>
    </submittedName>
</protein>
<evidence type="ECO:0000256" key="1">
    <source>
        <dbReference type="ARBA" id="ARBA00004141"/>
    </source>
</evidence>
<evidence type="ECO:0000256" key="3">
    <source>
        <dbReference type="ARBA" id="ARBA00022989"/>
    </source>
</evidence>
<dbReference type="EMBL" id="SOFG01000023">
    <property type="protein sequence ID" value="TFB84012.1"/>
    <property type="molecule type" value="Genomic_DNA"/>
</dbReference>
<name>A0ABY2I8V5_9MICO</name>
<evidence type="ECO:0000313" key="7">
    <source>
        <dbReference type="EMBL" id="TFB84012.1"/>
    </source>
</evidence>
<accession>A0ABY2I8V5</accession>
<dbReference type="PANTHER" id="PTHR11814">
    <property type="entry name" value="SULFATE TRANSPORTER"/>
    <property type="match status" value="1"/>
</dbReference>
<gene>
    <name evidence="7" type="ORF">E3O44_16085</name>
</gene>
<evidence type="ECO:0000313" key="8">
    <source>
        <dbReference type="Proteomes" id="UP000297608"/>
    </source>
</evidence>
<feature type="transmembrane region" description="Helical" evidence="5">
    <location>
        <begin position="78"/>
        <end position="95"/>
    </location>
</feature>
<reference evidence="7 8" key="1">
    <citation type="submission" date="2019-03" db="EMBL/GenBank/DDBJ databases">
        <title>Genomics of glacier-inhabiting Cryobacterium strains.</title>
        <authorList>
            <person name="Liu Q."/>
            <person name="Xin Y.-H."/>
        </authorList>
    </citation>
    <scope>NUCLEOTIDE SEQUENCE [LARGE SCALE GENOMIC DNA]</scope>
    <source>
        <strain evidence="7 8">MDB2-B</strain>
    </source>
</reference>
<evidence type="ECO:0000256" key="2">
    <source>
        <dbReference type="ARBA" id="ARBA00022692"/>
    </source>
</evidence>
<feature type="transmembrane region" description="Helical" evidence="5">
    <location>
        <begin position="6"/>
        <end position="26"/>
    </location>
</feature>
<dbReference type="InterPro" id="IPR011547">
    <property type="entry name" value="SLC26A/SulP_dom"/>
</dbReference>
<dbReference type="InterPro" id="IPR001902">
    <property type="entry name" value="SLC26A/SulP_fam"/>
</dbReference>
<feature type="transmembrane region" description="Helical" evidence="5">
    <location>
        <begin position="33"/>
        <end position="58"/>
    </location>
</feature>
<keyword evidence="2 5" id="KW-0812">Transmembrane</keyword>
<comment type="subcellular location">
    <subcellularLocation>
        <location evidence="1">Membrane</location>
        <topology evidence="1">Multi-pass membrane protein</topology>
    </subcellularLocation>
</comment>
<keyword evidence="4 5" id="KW-0472">Membrane</keyword>
<proteinExistence type="predicted"/>
<sequence length="186" mass="18641">MIHPGLVDLPTTVAGLAALLLLVVLGRTRLGSVSALIALVLPSIAIFVWGSGSIPLVSDVGAIPPGLPLPSLPRLGDFTFGLATGAFSVAALVLIQGAGVSEAAPNPDGTPSNPNRDFIAEGVGNLASGLFRGQPVGGSVGQTALNVASGARGRWAAIFSGLWMALIIVAFRGSSGAWSCRPLPPC</sequence>
<feature type="transmembrane region" description="Helical" evidence="5">
    <location>
        <begin position="155"/>
        <end position="174"/>
    </location>
</feature>
<comment type="caution">
    <text evidence="7">The sequence shown here is derived from an EMBL/GenBank/DDBJ whole genome shotgun (WGS) entry which is preliminary data.</text>
</comment>
<evidence type="ECO:0000259" key="6">
    <source>
        <dbReference type="Pfam" id="PF00916"/>
    </source>
</evidence>
<keyword evidence="8" id="KW-1185">Reference proteome</keyword>